<dbReference type="GO" id="GO:0008237">
    <property type="term" value="F:metallopeptidase activity"/>
    <property type="evidence" value="ECO:0007669"/>
    <property type="project" value="InterPro"/>
</dbReference>
<sequence length="444" mass="47935">MSGLTERPHFDALADSVCRADGVDRVSLALNAEASDFLRFNRAALRQATHVLQAQATLAVVRGRRHTESSLTLTGDLALDTQRLLAERTLLIHDLSLIPDDPWLLLPEEAHSSDRDDRGALPSPAAVIDAVREHADGLDFVGFYAGGPVVRAYADSLGARHWRRVESFDFEWCLVHAADKAVKTQYGGTAWSLSEFAARLREAAAQLALLRQPARALPPGAYRALFSPAAMNELLATLGWSGFGLKARRTGVSSLAKLAHGDARLHPSVRLSEAPGHGFTPAFTADGFVRPAEVLLVSDGRAVDTLNAPRSAREYGLPANGANAAETPEALALAPGALPHGRLLETLGSGLCVSNLWYLNYSDRQACRMTGMTRFACFWVEGGELAAPLEVMRFDDSFLRLFGDGLVGLGDRCERMPDSSTYQSRQLASITAPAALVDGWRLTL</sequence>
<dbReference type="STRING" id="420662.Mpe_A1427"/>
<accession>A2SFQ0</accession>
<gene>
    <name evidence="2" type="ordered locus">Mpe_A1427</name>
</gene>
<dbReference type="SUPFAM" id="SSF111283">
    <property type="entry name" value="Putative modulator of DNA gyrase, PmbA/TldD"/>
    <property type="match status" value="1"/>
</dbReference>
<reference evidence="2 3" key="1">
    <citation type="journal article" date="2007" name="J. Bacteriol.">
        <title>Whole-genome analysis of the methyl tert-butyl ether-degrading beta-proteobacterium Methylibium petroleiphilum PM1.</title>
        <authorList>
            <person name="Kane S.R."/>
            <person name="Chakicherla A.Y."/>
            <person name="Chain P.S.G."/>
            <person name="Schmidt R."/>
            <person name="Shin M.W."/>
            <person name="Legler T.C."/>
            <person name="Scow K.M."/>
            <person name="Larimer F.W."/>
            <person name="Lucas S.M."/>
            <person name="Richardson P.M."/>
            <person name="Hristova K.R."/>
        </authorList>
    </citation>
    <scope>NUCLEOTIDE SEQUENCE [LARGE SCALE GENOMIC DNA]</scope>
    <source>
        <strain evidence="3">ATCC BAA-1232 / LMG 22953 / PM1</strain>
    </source>
</reference>
<evidence type="ECO:0000259" key="1">
    <source>
        <dbReference type="Pfam" id="PF19289"/>
    </source>
</evidence>
<dbReference type="InterPro" id="IPR036059">
    <property type="entry name" value="TldD/PmbA_sf"/>
</dbReference>
<dbReference type="Pfam" id="PF19289">
    <property type="entry name" value="PmbA_TldD_3rd"/>
    <property type="match status" value="1"/>
</dbReference>
<feature type="domain" description="Metalloprotease TldD/E C-terminal" evidence="1">
    <location>
        <begin position="219"/>
        <end position="441"/>
    </location>
</feature>
<dbReference type="RefSeq" id="WP_011829026.1">
    <property type="nucleotide sequence ID" value="NC_008825.1"/>
</dbReference>
<protein>
    <recommendedName>
        <fullName evidence="1">Metalloprotease TldD/E C-terminal domain-containing protein</fullName>
    </recommendedName>
</protein>
<dbReference type="InterPro" id="IPR045569">
    <property type="entry name" value="Metalloprtase-TldD/E_C"/>
</dbReference>
<evidence type="ECO:0000313" key="2">
    <source>
        <dbReference type="EMBL" id="ABM94389.1"/>
    </source>
</evidence>
<evidence type="ECO:0000313" key="3">
    <source>
        <dbReference type="Proteomes" id="UP000000366"/>
    </source>
</evidence>
<dbReference type="eggNOG" id="COG0312">
    <property type="taxonomic scope" value="Bacteria"/>
</dbReference>
<dbReference type="PANTHER" id="PTHR43666:SF1">
    <property type="entry name" value="CONSERVED PROTEIN"/>
    <property type="match status" value="1"/>
</dbReference>
<dbReference type="Proteomes" id="UP000000366">
    <property type="component" value="Chromosome"/>
</dbReference>
<dbReference type="AlphaFoldDB" id="A2SFQ0"/>
<dbReference type="EMBL" id="CP000555">
    <property type="protein sequence ID" value="ABM94389.1"/>
    <property type="molecule type" value="Genomic_DNA"/>
</dbReference>
<proteinExistence type="predicted"/>
<keyword evidence="3" id="KW-1185">Reference proteome</keyword>
<organism evidence="2 3">
    <name type="scientific">Methylibium petroleiphilum (strain ATCC BAA-1232 / LMG 22953 / PM1)</name>
    <dbReference type="NCBI Taxonomy" id="420662"/>
    <lineage>
        <taxon>Bacteria</taxon>
        <taxon>Pseudomonadati</taxon>
        <taxon>Pseudomonadota</taxon>
        <taxon>Betaproteobacteria</taxon>
        <taxon>Burkholderiales</taxon>
        <taxon>Sphaerotilaceae</taxon>
        <taxon>Methylibium</taxon>
    </lineage>
</organism>
<dbReference type="GO" id="GO:0006508">
    <property type="term" value="P:proteolysis"/>
    <property type="evidence" value="ECO:0007669"/>
    <property type="project" value="InterPro"/>
</dbReference>
<name>A2SFQ0_METPP</name>
<dbReference type="KEGG" id="mpt:Mpe_A1427"/>
<dbReference type="PANTHER" id="PTHR43666">
    <property type="entry name" value="TLDD PROTEIN"/>
    <property type="match status" value="1"/>
</dbReference>
<dbReference type="HOGENOM" id="CLU_050371_0_0_4"/>